<name>A0A821F017_9BILA</name>
<feature type="non-terminal residue" evidence="2">
    <location>
        <position position="79"/>
    </location>
</feature>
<sequence>LRRQYDNAVLIEEKYQMLAQENMALQERVKELERKCYSNGIPINSSSATTTTTIRSSPAIAVGNTNAVKQEPSSLSSSL</sequence>
<dbReference type="EMBL" id="CAJOBG010084500">
    <property type="protein sequence ID" value="CAF4643519.1"/>
    <property type="molecule type" value="Genomic_DNA"/>
</dbReference>
<protein>
    <submittedName>
        <fullName evidence="2">Uncharacterized protein</fullName>
    </submittedName>
</protein>
<feature type="non-terminal residue" evidence="2">
    <location>
        <position position="1"/>
    </location>
</feature>
<reference evidence="2" key="1">
    <citation type="submission" date="2021-02" db="EMBL/GenBank/DDBJ databases">
        <authorList>
            <person name="Nowell W R."/>
        </authorList>
    </citation>
    <scope>NUCLEOTIDE SEQUENCE</scope>
</reference>
<evidence type="ECO:0000313" key="3">
    <source>
        <dbReference type="Proteomes" id="UP000663866"/>
    </source>
</evidence>
<proteinExistence type="predicted"/>
<feature type="coiled-coil region" evidence="1">
    <location>
        <begin position="8"/>
        <end position="35"/>
    </location>
</feature>
<accession>A0A821F017</accession>
<comment type="caution">
    <text evidence="2">The sequence shown here is derived from an EMBL/GenBank/DDBJ whole genome shotgun (WGS) entry which is preliminary data.</text>
</comment>
<evidence type="ECO:0000313" key="2">
    <source>
        <dbReference type="EMBL" id="CAF4643519.1"/>
    </source>
</evidence>
<dbReference type="Proteomes" id="UP000663866">
    <property type="component" value="Unassembled WGS sequence"/>
</dbReference>
<evidence type="ECO:0000256" key="1">
    <source>
        <dbReference type="SAM" id="Coils"/>
    </source>
</evidence>
<organism evidence="2 3">
    <name type="scientific">Rotaria magnacalcarata</name>
    <dbReference type="NCBI Taxonomy" id="392030"/>
    <lineage>
        <taxon>Eukaryota</taxon>
        <taxon>Metazoa</taxon>
        <taxon>Spiralia</taxon>
        <taxon>Gnathifera</taxon>
        <taxon>Rotifera</taxon>
        <taxon>Eurotatoria</taxon>
        <taxon>Bdelloidea</taxon>
        <taxon>Philodinida</taxon>
        <taxon>Philodinidae</taxon>
        <taxon>Rotaria</taxon>
    </lineage>
</organism>
<keyword evidence="1" id="KW-0175">Coiled coil</keyword>
<gene>
    <name evidence="2" type="ORF">OVN521_LOCUS46601</name>
</gene>
<dbReference type="AlphaFoldDB" id="A0A821F017"/>
<keyword evidence="3" id="KW-1185">Reference proteome</keyword>